<dbReference type="EMBL" id="CP002959">
    <property type="protein sequence ID" value="AFM11137.1"/>
    <property type="molecule type" value="Genomic_DNA"/>
</dbReference>
<dbReference type="OrthoDB" id="341917at2"/>
<feature type="domain" description="SbsA Ig-like" evidence="4">
    <location>
        <begin position="123"/>
        <end position="244"/>
    </location>
</feature>
<evidence type="ECO:0000256" key="2">
    <source>
        <dbReference type="SAM" id="SignalP"/>
    </source>
</evidence>
<dbReference type="InterPro" id="IPR032812">
    <property type="entry name" value="SbsA_Ig"/>
</dbReference>
<keyword evidence="1 2" id="KW-0732">Signal</keyword>
<dbReference type="PANTHER" id="PTHR35812:SF1">
    <property type="entry name" value="LIPOPROTEIN"/>
    <property type="match status" value="1"/>
</dbReference>
<dbReference type="Pfam" id="PF07603">
    <property type="entry name" value="Lcl_C"/>
    <property type="match status" value="2"/>
</dbReference>
<organism evidence="6 7">
    <name type="scientific">Turneriella parva (strain ATCC BAA-1111 / DSM 21527 / NCTC 11395 / H)</name>
    <name type="common">Leptospira parva</name>
    <dbReference type="NCBI Taxonomy" id="869212"/>
    <lineage>
        <taxon>Bacteria</taxon>
        <taxon>Pseudomonadati</taxon>
        <taxon>Spirochaetota</taxon>
        <taxon>Spirochaetia</taxon>
        <taxon>Leptospirales</taxon>
        <taxon>Leptospiraceae</taxon>
        <taxon>Turneriella</taxon>
    </lineage>
</organism>
<feature type="chain" id="PRO_5003686602" evidence="2">
    <location>
        <begin position="20"/>
        <end position="580"/>
    </location>
</feature>
<evidence type="ECO:0000313" key="6">
    <source>
        <dbReference type="EMBL" id="AFM11137.1"/>
    </source>
</evidence>
<reference evidence="6 7" key="1">
    <citation type="submission" date="2012-06" db="EMBL/GenBank/DDBJ databases">
        <title>The complete chromosome of genome of Turneriella parva DSM 21527.</title>
        <authorList>
            <consortium name="US DOE Joint Genome Institute (JGI-PGF)"/>
            <person name="Lucas S."/>
            <person name="Han J."/>
            <person name="Lapidus A."/>
            <person name="Bruce D."/>
            <person name="Goodwin L."/>
            <person name="Pitluck S."/>
            <person name="Peters L."/>
            <person name="Kyrpides N."/>
            <person name="Mavromatis K."/>
            <person name="Ivanova N."/>
            <person name="Mikhailova N."/>
            <person name="Chertkov O."/>
            <person name="Detter J.C."/>
            <person name="Tapia R."/>
            <person name="Han C."/>
            <person name="Land M."/>
            <person name="Hauser L."/>
            <person name="Markowitz V."/>
            <person name="Cheng J.-F."/>
            <person name="Hugenholtz P."/>
            <person name="Woyke T."/>
            <person name="Wu D."/>
            <person name="Gronow S."/>
            <person name="Wellnitz S."/>
            <person name="Brambilla E."/>
            <person name="Klenk H.-P."/>
            <person name="Eisen J.A."/>
        </authorList>
    </citation>
    <scope>NUCLEOTIDE SEQUENCE [LARGE SCALE GENOMIC DNA]</scope>
    <source>
        <strain evidence="7">ATCC BAA-1111 / DSM 21527 / NCTC 11395 / H</strain>
    </source>
</reference>
<feature type="signal peptide" evidence="2">
    <location>
        <begin position="1"/>
        <end position="19"/>
    </location>
</feature>
<dbReference type="STRING" id="869212.Turpa_0481"/>
<evidence type="ECO:0000259" key="4">
    <source>
        <dbReference type="Pfam" id="PF13205"/>
    </source>
</evidence>
<dbReference type="KEGG" id="tpx:Turpa_0481"/>
<evidence type="ECO:0000259" key="5">
    <source>
        <dbReference type="Pfam" id="PF13290"/>
    </source>
</evidence>
<dbReference type="Pfam" id="PF13290">
    <property type="entry name" value="CHB_HEX_C_1"/>
    <property type="match status" value="1"/>
</dbReference>
<dbReference type="InterPro" id="IPR011460">
    <property type="entry name" value="Lcl_C"/>
</dbReference>
<dbReference type="AlphaFoldDB" id="I4B1I0"/>
<dbReference type="PANTHER" id="PTHR35812">
    <property type="entry name" value="LIPOPROTEIN"/>
    <property type="match status" value="1"/>
</dbReference>
<name>I4B1I0_TURPD</name>
<dbReference type="Pfam" id="PF13205">
    <property type="entry name" value="Big_5"/>
    <property type="match status" value="1"/>
</dbReference>
<feature type="domain" description="Lcl C-terminal" evidence="3">
    <location>
        <begin position="306"/>
        <end position="435"/>
    </location>
</feature>
<sequence>MKCSLLTALAILCSTTLSCQLKTPASILEEPNAIIFSPAAGTYGASQNITLASNIAGSTICYSTDGAIPRCASESGCAAGTIYSSPIAIIAPVSAVTTTTVKAVGCKSGTATYPIASATYVLDTQPPTLLSTTPASSATGVPPCSGSPCVATITLVFNESLNTSLGQTLTMEIQTSTIPAYTLIPSTGTTFTFAQTNLPYDTLSIRLSWVHFPENAPLRFTLDAAGIADAVGNSITAPLQQIFMTTTRNVVFPVSDTGQTTCYDDTTAQACPVATHPGQDADYADTPNSRSFTGPTQNATFNTDYTTTDNSTGLIWKTCTEGLTGATCTGGSATSFTSWFNTVNPCSTLNAANGGVGYAQINTWRLPTSREAATLKNYELANPTLEAIPFPATIAGQYRSATTSLASLNFAGHYYFNAAAIAASNMGNPGYVRCVASGASNPVRNFSDNTDGTVTDVNANLRWQKCTRGQNNDASCTGAATASTWQLALQYCDGLTLGDTGFANRANWRLPNVKELESLIDRSVNSPAISTAFFPATLSNYYWTSSTVAGTPTNAWRIRGDIDNSVKTSAHYARCVATGP</sequence>
<accession>I4B1I0</accession>
<dbReference type="InterPro" id="IPR059177">
    <property type="entry name" value="GH29D-like_dom"/>
</dbReference>
<proteinExistence type="predicted"/>
<keyword evidence="7" id="KW-1185">Reference proteome</keyword>
<dbReference type="Proteomes" id="UP000006048">
    <property type="component" value="Chromosome"/>
</dbReference>
<evidence type="ECO:0000313" key="7">
    <source>
        <dbReference type="Proteomes" id="UP000006048"/>
    </source>
</evidence>
<dbReference type="PROSITE" id="PS51257">
    <property type="entry name" value="PROKAR_LIPOPROTEIN"/>
    <property type="match status" value="1"/>
</dbReference>
<dbReference type="HOGENOM" id="CLU_033719_0_0_12"/>
<evidence type="ECO:0000259" key="3">
    <source>
        <dbReference type="Pfam" id="PF07603"/>
    </source>
</evidence>
<feature type="domain" description="GH29D-like beta-sandwich" evidence="5">
    <location>
        <begin position="38"/>
        <end position="113"/>
    </location>
</feature>
<gene>
    <name evidence="6" type="ordered locus">Turpa_0481</name>
</gene>
<protein>
    <submittedName>
        <fullName evidence="6">Uncharacterized protein</fullName>
    </submittedName>
</protein>
<evidence type="ECO:0000256" key="1">
    <source>
        <dbReference type="ARBA" id="ARBA00022729"/>
    </source>
</evidence>
<feature type="domain" description="Lcl C-terminal" evidence="3">
    <location>
        <begin position="452"/>
        <end position="576"/>
    </location>
</feature>